<accession>A0A0A9GEQ7</accession>
<proteinExistence type="predicted"/>
<reference evidence="1" key="2">
    <citation type="journal article" date="2015" name="Data Brief">
        <title>Shoot transcriptome of the giant reed, Arundo donax.</title>
        <authorList>
            <person name="Barrero R.A."/>
            <person name="Guerrero F.D."/>
            <person name="Moolhuijzen P."/>
            <person name="Goolsby J.A."/>
            <person name="Tidwell J."/>
            <person name="Bellgard S.E."/>
            <person name="Bellgard M.I."/>
        </authorList>
    </citation>
    <scope>NUCLEOTIDE SEQUENCE</scope>
    <source>
        <tissue evidence="1">Shoot tissue taken approximately 20 cm above the soil surface</tissue>
    </source>
</reference>
<sequence>MAGDEPAGKTFRLLFAIPIILDCVCRLVDFGKYQKHDIHLYIHINFLPE</sequence>
<protein>
    <submittedName>
        <fullName evidence="1">Uncharacterized protein</fullName>
    </submittedName>
</protein>
<organism evidence="1">
    <name type="scientific">Arundo donax</name>
    <name type="common">Giant reed</name>
    <name type="synonym">Donax arundinaceus</name>
    <dbReference type="NCBI Taxonomy" id="35708"/>
    <lineage>
        <taxon>Eukaryota</taxon>
        <taxon>Viridiplantae</taxon>
        <taxon>Streptophyta</taxon>
        <taxon>Embryophyta</taxon>
        <taxon>Tracheophyta</taxon>
        <taxon>Spermatophyta</taxon>
        <taxon>Magnoliopsida</taxon>
        <taxon>Liliopsida</taxon>
        <taxon>Poales</taxon>
        <taxon>Poaceae</taxon>
        <taxon>PACMAD clade</taxon>
        <taxon>Arundinoideae</taxon>
        <taxon>Arundineae</taxon>
        <taxon>Arundo</taxon>
    </lineage>
</organism>
<dbReference type="AlphaFoldDB" id="A0A0A9GEQ7"/>
<evidence type="ECO:0000313" key="1">
    <source>
        <dbReference type="EMBL" id="JAE19108.1"/>
    </source>
</evidence>
<name>A0A0A9GEQ7_ARUDO</name>
<dbReference type="EMBL" id="GBRH01178788">
    <property type="protein sequence ID" value="JAE19108.1"/>
    <property type="molecule type" value="Transcribed_RNA"/>
</dbReference>
<reference evidence="1" key="1">
    <citation type="submission" date="2014-09" db="EMBL/GenBank/DDBJ databases">
        <authorList>
            <person name="Magalhaes I.L.F."/>
            <person name="Oliveira U."/>
            <person name="Santos F.R."/>
            <person name="Vidigal T.H.D.A."/>
            <person name="Brescovit A.D."/>
            <person name="Santos A.J."/>
        </authorList>
    </citation>
    <scope>NUCLEOTIDE SEQUENCE</scope>
    <source>
        <tissue evidence="1">Shoot tissue taken approximately 20 cm above the soil surface</tissue>
    </source>
</reference>